<evidence type="ECO:0000256" key="6">
    <source>
        <dbReference type="ARBA" id="ARBA00022840"/>
    </source>
</evidence>
<keyword evidence="4 7" id="KW-0547">Nucleotide-binding</keyword>
<evidence type="ECO:0000259" key="10">
    <source>
        <dbReference type="PROSITE" id="PS50011"/>
    </source>
</evidence>
<accession>A0A165LEL0</accession>
<dbReference type="SUPFAM" id="SSF56112">
    <property type="entry name" value="Protein kinase-like (PK-like)"/>
    <property type="match status" value="1"/>
</dbReference>
<name>A0A165LEL0_9APHY</name>
<evidence type="ECO:0000256" key="2">
    <source>
        <dbReference type="ARBA" id="ARBA00022553"/>
    </source>
</evidence>
<keyword evidence="12" id="KW-1185">Reference proteome</keyword>
<gene>
    <name evidence="11" type="ORF">DAEQUDRAFT_39248</name>
</gene>
<organism evidence="11 12">
    <name type="scientific">Daedalea quercina L-15889</name>
    <dbReference type="NCBI Taxonomy" id="1314783"/>
    <lineage>
        <taxon>Eukaryota</taxon>
        <taxon>Fungi</taxon>
        <taxon>Dikarya</taxon>
        <taxon>Basidiomycota</taxon>
        <taxon>Agaricomycotina</taxon>
        <taxon>Agaricomycetes</taxon>
        <taxon>Polyporales</taxon>
        <taxon>Fomitopsis</taxon>
    </lineage>
</organism>
<evidence type="ECO:0000256" key="5">
    <source>
        <dbReference type="ARBA" id="ARBA00022777"/>
    </source>
</evidence>
<evidence type="ECO:0000256" key="4">
    <source>
        <dbReference type="ARBA" id="ARBA00022741"/>
    </source>
</evidence>
<feature type="domain" description="Protein kinase" evidence="10">
    <location>
        <begin position="182"/>
        <end position="457"/>
    </location>
</feature>
<feature type="compositionally biased region" description="Basic and acidic residues" evidence="9">
    <location>
        <begin position="80"/>
        <end position="90"/>
    </location>
</feature>
<dbReference type="STRING" id="1314783.A0A165LEL0"/>
<dbReference type="GO" id="GO:0005524">
    <property type="term" value="F:ATP binding"/>
    <property type="evidence" value="ECO:0007669"/>
    <property type="project" value="UniProtKB-UniRule"/>
</dbReference>
<evidence type="ECO:0000313" key="12">
    <source>
        <dbReference type="Proteomes" id="UP000076727"/>
    </source>
</evidence>
<dbReference type="PROSITE" id="PS00108">
    <property type="entry name" value="PROTEIN_KINASE_ST"/>
    <property type="match status" value="1"/>
</dbReference>
<feature type="binding site" evidence="7">
    <location>
        <position position="211"/>
    </location>
    <ligand>
        <name>ATP</name>
        <dbReference type="ChEBI" id="CHEBI:30616"/>
    </ligand>
</feature>
<dbReference type="OrthoDB" id="10252171at2759"/>
<evidence type="ECO:0000256" key="1">
    <source>
        <dbReference type="ARBA" id="ARBA00022527"/>
    </source>
</evidence>
<protein>
    <submittedName>
        <fullName evidence="11">Kinase-like protein</fullName>
    </submittedName>
</protein>
<comment type="similarity">
    <text evidence="8">Belongs to the protein kinase superfamily.</text>
</comment>
<evidence type="ECO:0000256" key="7">
    <source>
        <dbReference type="PROSITE-ProRule" id="PRU10141"/>
    </source>
</evidence>
<dbReference type="InterPro" id="IPR017441">
    <property type="entry name" value="Protein_kinase_ATP_BS"/>
</dbReference>
<keyword evidence="5 11" id="KW-0418">Kinase</keyword>
<evidence type="ECO:0000256" key="3">
    <source>
        <dbReference type="ARBA" id="ARBA00022679"/>
    </source>
</evidence>
<keyword evidence="6 7" id="KW-0067">ATP-binding</keyword>
<sequence length="489" mass="54062">MAPSLLDLFASKMFARLFRRIKLLCLPWSDSGSDALSASDLSSPIYTCEWTPDHIPVARLSVTAQAGSQRTSAESWISDLARETRPERPQGSETAPHRGKWRLRGRRKVPPAVSASMLDTDTRVNAPATSEALARASGSRIPIDSGVRGFPVASPSQLSDLDSIPSWSSMSRRENLEGRKRFIVRGVVGEGIFGKVFLVRDILQERDAAMKVIRVAGTRPACEYRCLITEIKILRMLGEDPQEFLLSPYMGCERREWLSPFGDLHILTKYYAGGTLEVYLGRLGLREVWLVTAELVLGLDWLHSKGYVHCDLKPANILVGGSGHCVISDFNSCKWLTQGEKLRRDAVDDVLITQYYAAPELIADAVDVEYDQSVDIWSLGVVVSELLTGKQLFGGDEYSSRKTIGQMRNDALAHMADAESPCSYLVHLARAILVEDPARRMSLEGIVDYPGFEHMWVTFAAIMPSCRHVADQILGASTGITFGKGGKEL</sequence>
<dbReference type="Proteomes" id="UP000076727">
    <property type="component" value="Unassembled WGS sequence"/>
</dbReference>
<keyword evidence="2" id="KW-0597">Phosphoprotein</keyword>
<dbReference type="GO" id="GO:0004674">
    <property type="term" value="F:protein serine/threonine kinase activity"/>
    <property type="evidence" value="ECO:0007669"/>
    <property type="project" value="UniProtKB-KW"/>
</dbReference>
<evidence type="ECO:0000313" key="11">
    <source>
        <dbReference type="EMBL" id="KZT64315.1"/>
    </source>
</evidence>
<evidence type="ECO:0000256" key="9">
    <source>
        <dbReference type="SAM" id="MobiDB-lite"/>
    </source>
</evidence>
<dbReference type="SMART" id="SM00220">
    <property type="entry name" value="S_TKc"/>
    <property type="match status" value="1"/>
</dbReference>
<dbReference type="CDD" id="cd00180">
    <property type="entry name" value="PKc"/>
    <property type="match status" value="1"/>
</dbReference>
<dbReference type="Gene3D" id="1.10.510.10">
    <property type="entry name" value="Transferase(Phosphotransferase) domain 1"/>
    <property type="match status" value="1"/>
</dbReference>
<dbReference type="PANTHER" id="PTHR24351">
    <property type="entry name" value="RIBOSOMAL PROTEIN S6 KINASE"/>
    <property type="match status" value="1"/>
</dbReference>
<feature type="region of interest" description="Disordered" evidence="9">
    <location>
        <begin position="73"/>
        <end position="100"/>
    </location>
</feature>
<evidence type="ECO:0000256" key="8">
    <source>
        <dbReference type="RuleBase" id="RU000304"/>
    </source>
</evidence>
<dbReference type="AlphaFoldDB" id="A0A165LEL0"/>
<dbReference type="EMBL" id="KV429132">
    <property type="protein sequence ID" value="KZT64315.1"/>
    <property type="molecule type" value="Genomic_DNA"/>
</dbReference>
<dbReference type="InterPro" id="IPR011009">
    <property type="entry name" value="Kinase-like_dom_sf"/>
</dbReference>
<keyword evidence="3" id="KW-0808">Transferase</keyword>
<proteinExistence type="inferred from homology"/>
<keyword evidence="1 8" id="KW-0723">Serine/threonine-protein kinase</keyword>
<reference evidence="11 12" key="1">
    <citation type="journal article" date="2016" name="Mol. Biol. Evol.">
        <title>Comparative Genomics of Early-Diverging Mushroom-Forming Fungi Provides Insights into the Origins of Lignocellulose Decay Capabilities.</title>
        <authorList>
            <person name="Nagy L.G."/>
            <person name="Riley R."/>
            <person name="Tritt A."/>
            <person name="Adam C."/>
            <person name="Daum C."/>
            <person name="Floudas D."/>
            <person name="Sun H."/>
            <person name="Yadav J.S."/>
            <person name="Pangilinan J."/>
            <person name="Larsson K.H."/>
            <person name="Matsuura K."/>
            <person name="Barry K."/>
            <person name="Labutti K."/>
            <person name="Kuo R."/>
            <person name="Ohm R.A."/>
            <person name="Bhattacharya S.S."/>
            <person name="Shirouzu T."/>
            <person name="Yoshinaga Y."/>
            <person name="Martin F.M."/>
            <person name="Grigoriev I.V."/>
            <person name="Hibbett D.S."/>
        </authorList>
    </citation>
    <scope>NUCLEOTIDE SEQUENCE [LARGE SCALE GENOMIC DNA]</scope>
    <source>
        <strain evidence="11 12">L-15889</strain>
    </source>
</reference>
<dbReference type="PROSITE" id="PS00107">
    <property type="entry name" value="PROTEIN_KINASE_ATP"/>
    <property type="match status" value="1"/>
</dbReference>
<dbReference type="PROSITE" id="PS50011">
    <property type="entry name" value="PROTEIN_KINASE_DOM"/>
    <property type="match status" value="1"/>
</dbReference>
<dbReference type="InterPro" id="IPR008271">
    <property type="entry name" value="Ser/Thr_kinase_AS"/>
</dbReference>
<dbReference type="InterPro" id="IPR000719">
    <property type="entry name" value="Prot_kinase_dom"/>
</dbReference>
<dbReference type="Pfam" id="PF00069">
    <property type="entry name" value="Pkinase"/>
    <property type="match status" value="1"/>
</dbReference>